<reference evidence="1 2" key="1">
    <citation type="submission" date="2024-04" db="EMBL/GenBank/DDBJ databases">
        <title>Tritrichomonas musculus Genome.</title>
        <authorList>
            <person name="Alves-Ferreira E."/>
            <person name="Grigg M."/>
            <person name="Lorenzi H."/>
            <person name="Galac M."/>
        </authorList>
    </citation>
    <scope>NUCLEOTIDE SEQUENCE [LARGE SCALE GENOMIC DNA]</scope>
    <source>
        <strain evidence="1 2">EAF2021</strain>
    </source>
</reference>
<dbReference type="SUPFAM" id="SSF48403">
    <property type="entry name" value="Ankyrin repeat"/>
    <property type="match status" value="1"/>
</dbReference>
<accession>A0ABR2HFZ4</accession>
<dbReference type="Proteomes" id="UP001470230">
    <property type="component" value="Unassembled WGS sequence"/>
</dbReference>
<dbReference type="PANTHER" id="PTHR24159">
    <property type="match status" value="1"/>
</dbReference>
<dbReference type="EMBL" id="JAPFFF010000031">
    <property type="protein sequence ID" value="KAK8845267.1"/>
    <property type="molecule type" value="Genomic_DNA"/>
</dbReference>
<organism evidence="1 2">
    <name type="scientific">Tritrichomonas musculus</name>
    <dbReference type="NCBI Taxonomy" id="1915356"/>
    <lineage>
        <taxon>Eukaryota</taxon>
        <taxon>Metamonada</taxon>
        <taxon>Parabasalia</taxon>
        <taxon>Tritrichomonadida</taxon>
        <taxon>Tritrichomonadidae</taxon>
        <taxon>Tritrichomonas</taxon>
    </lineage>
</organism>
<dbReference type="InterPro" id="IPR036770">
    <property type="entry name" value="Ankyrin_rpt-contain_sf"/>
</dbReference>
<evidence type="ECO:0000313" key="2">
    <source>
        <dbReference type="Proteomes" id="UP001470230"/>
    </source>
</evidence>
<protein>
    <recommendedName>
        <fullName evidence="3">DUF3447 domain-containing protein</fullName>
    </recommendedName>
</protein>
<proteinExistence type="predicted"/>
<dbReference type="PANTHER" id="PTHR24159:SF5">
    <property type="entry name" value="ANK_REP_REGION DOMAIN-CONTAINING PROTEIN"/>
    <property type="match status" value="1"/>
</dbReference>
<name>A0ABR2HFZ4_9EUKA</name>
<evidence type="ECO:0000313" key="1">
    <source>
        <dbReference type="EMBL" id="KAK8845267.1"/>
    </source>
</evidence>
<gene>
    <name evidence="1" type="ORF">M9Y10_021461</name>
</gene>
<keyword evidence="2" id="KW-1185">Reference proteome</keyword>
<evidence type="ECO:0008006" key="3">
    <source>
        <dbReference type="Google" id="ProtNLM"/>
    </source>
</evidence>
<comment type="caution">
    <text evidence="1">The sequence shown here is derived from an EMBL/GenBank/DDBJ whole genome shotgun (WGS) entry which is preliminary data.</text>
</comment>
<sequence length="353" mass="42115">MDKKEYLSKMKDIQENLLSFLDSEGHPEEDFQQFSDNLNNQQILGNGQYLNEFLQLLSKVSNNHHRTKNFFTKIERILDLLNNDIKQNFSNSSLFNIFIENKKILLYLIQQKLLVVDKHVYSTLNWPDFIDVFQFLQPELMSYVTGDPIDVKPEFEEFRKTGENERHLCQLIREDSIEEFAKYVTQTNLSLSTKIIDDSNFETNPFLVTNYYPTLAEYAAFYGSIRIFNFLKRKNVEMKSYLWKFAIHSNNPSMIRILEDLNIEPEDKTYKECYLEAVKCYHNNIAEYIRQIYLENQEIENSELFSLYNFEYLPDDFYNESNFTLLCKYNYKHLVKILLDDKSSNININPTKI</sequence>